<dbReference type="GO" id="GO:0015768">
    <property type="term" value="P:maltose transport"/>
    <property type="evidence" value="ECO:0007669"/>
    <property type="project" value="TreeGrafter"/>
</dbReference>
<dbReference type="AlphaFoldDB" id="A0A9X2GJH1"/>
<dbReference type="GO" id="GO:1901982">
    <property type="term" value="F:maltose binding"/>
    <property type="evidence" value="ECO:0007669"/>
    <property type="project" value="TreeGrafter"/>
</dbReference>
<evidence type="ECO:0000256" key="3">
    <source>
        <dbReference type="ARBA" id="ARBA00022729"/>
    </source>
</evidence>
<organism evidence="5 6">
    <name type="scientific">Nonomuraea thailandensis</name>
    <dbReference type="NCBI Taxonomy" id="1188745"/>
    <lineage>
        <taxon>Bacteria</taxon>
        <taxon>Bacillati</taxon>
        <taxon>Actinomycetota</taxon>
        <taxon>Actinomycetes</taxon>
        <taxon>Streptosporangiales</taxon>
        <taxon>Streptosporangiaceae</taxon>
        <taxon>Nonomuraea</taxon>
    </lineage>
</organism>
<feature type="region of interest" description="Disordered" evidence="4">
    <location>
        <begin position="1"/>
        <end position="39"/>
    </location>
</feature>
<protein>
    <submittedName>
        <fullName evidence="5">Raffinose/stachyose/melibiose transport system substrate-binding protein</fullName>
    </submittedName>
</protein>
<evidence type="ECO:0000313" key="6">
    <source>
        <dbReference type="Proteomes" id="UP001139648"/>
    </source>
</evidence>
<evidence type="ECO:0000256" key="1">
    <source>
        <dbReference type="ARBA" id="ARBA00008520"/>
    </source>
</evidence>
<comment type="caution">
    <text evidence="5">The sequence shown here is derived from an EMBL/GenBank/DDBJ whole genome shotgun (WGS) entry which is preliminary data.</text>
</comment>
<dbReference type="RefSeq" id="WP_253745893.1">
    <property type="nucleotide sequence ID" value="NZ_BAABKA010000007.1"/>
</dbReference>
<evidence type="ECO:0000313" key="5">
    <source>
        <dbReference type="EMBL" id="MCP2358714.1"/>
    </source>
</evidence>
<gene>
    <name evidence="5" type="ORF">HD597_005734</name>
</gene>
<evidence type="ECO:0000256" key="4">
    <source>
        <dbReference type="SAM" id="MobiDB-lite"/>
    </source>
</evidence>
<sequence>MTPQKRQPHDAGALPPTPAPTPTSASAPTPASTSASASRGRVRVLALAAAGVVAVSSAACAPGSSAPPPSASKPTATAVRTDAAALGNVTLTVWDQEVRGGQAAQMEKLNAAFQAKYPNIKLNRVSRSFDDLNTTLRLALSGNEPPDVVEANNGRSSMGAFVKAGQLRPLDAYAEAYGWKQRYPESVLRYSRYSADGKLFGEGNLYGLPQVGEVVGLFYNAARLKELGLEPPRTWAEFETALDRAKTAGEVPLQFGNLDKWPAVHVFGTVQGRTVPPAQIGTLAFGRKGASWNTPENVKAAEQLVSWVDKGYFAKGFNGQGYDAAWQAFGKGQGVFLIAGTWLLADLHKALGADLGFMLPPGATADAAPVATGGTGLPFAITAKSPHPDAAAAYIDFITDAEAMKVLTETGNLPVADTSAQTVTQGPQKDVFTAFGTVTGKDGLVPYLDYATPTFADTLGAALQDLLAGKAAPQEFLATLEKDYKTFAESNG</sequence>
<name>A0A9X2GJH1_9ACTN</name>
<dbReference type="Gene3D" id="3.40.190.10">
    <property type="entry name" value="Periplasmic binding protein-like II"/>
    <property type="match status" value="2"/>
</dbReference>
<dbReference type="Proteomes" id="UP001139648">
    <property type="component" value="Unassembled WGS sequence"/>
</dbReference>
<evidence type="ECO:0000256" key="2">
    <source>
        <dbReference type="ARBA" id="ARBA00022448"/>
    </source>
</evidence>
<dbReference type="Pfam" id="PF01547">
    <property type="entry name" value="SBP_bac_1"/>
    <property type="match status" value="1"/>
</dbReference>
<dbReference type="EMBL" id="JAMZEB010000002">
    <property type="protein sequence ID" value="MCP2358714.1"/>
    <property type="molecule type" value="Genomic_DNA"/>
</dbReference>
<dbReference type="PANTHER" id="PTHR30061">
    <property type="entry name" value="MALTOSE-BINDING PERIPLASMIC PROTEIN"/>
    <property type="match status" value="1"/>
</dbReference>
<proteinExistence type="inferred from homology"/>
<keyword evidence="2" id="KW-0813">Transport</keyword>
<dbReference type="PANTHER" id="PTHR30061:SF50">
    <property type="entry name" value="MALTOSE_MALTODEXTRIN-BINDING PERIPLASMIC PROTEIN"/>
    <property type="match status" value="1"/>
</dbReference>
<dbReference type="SUPFAM" id="SSF53850">
    <property type="entry name" value="Periplasmic binding protein-like II"/>
    <property type="match status" value="1"/>
</dbReference>
<keyword evidence="6" id="KW-1185">Reference proteome</keyword>
<keyword evidence="3" id="KW-0732">Signal</keyword>
<accession>A0A9X2GJH1</accession>
<dbReference type="GO" id="GO:0042956">
    <property type="term" value="P:maltodextrin transmembrane transport"/>
    <property type="evidence" value="ECO:0007669"/>
    <property type="project" value="TreeGrafter"/>
</dbReference>
<reference evidence="5" key="1">
    <citation type="submission" date="2022-06" db="EMBL/GenBank/DDBJ databases">
        <title>Sequencing the genomes of 1000 actinobacteria strains.</title>
        <authorList>
            <person name="Klenk H.-P."/>
        </authorList>
    </citation>
    <scope>NUCLEOTIDE SEQUENCE</scope>
    <source>
        <strain evidence="5">DSM 46694</strain>
    </source>
</reference>
<feature type="compositionally biased region" description="Low complexity" evidence="4">
    <location>
        <begin position="22"/>
        <end position="39"/>
    </location>
</feature>
<dbReference type="InterPro" id="IPR006059">
    <property type="entry name" value="SBP"/>
</dbReference>
<comment type="similarity">
    <text evidence="1">Belongs to the bacterial solute-binding protein 1 family.</text>
</comment>
<dbReference type="GO" id="GO:0055052">
    <property type="term" value="C:ATP-binding cassette (ABC) transporter complex, substrate-binding subunit-containing"/>
    <property type="evidence" value="ECO:0007669"/>
    <property type="project" value="TreeGrafter"/>
</dbReference>